<dbReference type="RefSeq" id="WP_278320265.1">
    <property type="nucleotide sequence ID" value="NZ_CABJMX010000080.1"/>
</dbReference>
<evidence type="ECO:0000256" key="1">
    <source>
        <dbReference type="SAM" id="Phobius"/>
    </source>
</evidence>
<proteinExistence type="predicted"/>
<keyword evidence="1" id="KW-0472">Membrane</keyword>
<name>A0A174YMQ5_9FIRM</name>
<protein>
    <submittedName>
        <fullName evidence="2">Uncharacterized protein</fullName>
    </submittedName>
</protein>
<accession>A0A174YMQ5</accession>
<evidence type="ECO:0000313" key="2">
    <source>
        <dbReference type="EMBL" id="CUQ76385.1"/>
    </source>
</evidence>
<gene>
    <name evidence="2" type="ORF">ERS852490_01026</name>
</gene>
<dbReference type="Proteomes" id="UP000095621">
    <property type="component" value="Unassembled WGS sequence"/>
</dbReference>
<organism evidence="2 3">
    <name type="scientific">Lachnospira eligens</name>
    <dbReference type="NCBI Taxonomy" id="39485"/>
    <lineage>
        <taxon>Bacteria</taxon>
        <taxon>Bacillati</taxon>
        <taxon>Bacillota</taxon>
        <taxon>Clostridia</taxon>
        <taxon>Lachnospirales</taxon>
        <taxon>Lachnospiraceae</taxon>
        <taxon>Lachnospira</taxon>
    </lineage>
</organism>
<keyword evidence="1" id="KW-1133">Transmembrane helix</keyword>
<sequence>MSFMLFIGPIIGVAVAIIAAVVIISVIAAAVSQKDINDED</sequence>
<dbReference type="AlphaFoldDB" id="A0A174YMQ5"/>
<reference evidence="2 3" key="1">
    <citation type="submission" date="2015-09" db="EMBL/GenBank/DDBJ databases">
        <authorList>
            <consortium name="Pathogen Informatics"/>
        </authorList>
    </citation>
    <scope>NUCLEOTIDE SEQUENCE [LARGE SCALE GENOMIC DNA]</scope>
    <source>
        <strain evidence="2 3">2789STDY5834875</strain>
    </source>
</reference>
<keyword evidence="1" id="KW-0812">Transmembrane</keyword>
<feature type="transmembrane region" description="Helical" evidence="1">
    <location>
        <begin position="6"/>
        <end position="31"/>
    </location>
</feature>
<evidence type="ECO:0000313" key="3">
    <source>
        <dbReference type="Proteomes" id="UP000095621"/>
    </source>
</evidence>
<dbReference type="EMBL" id="CZBU01000002">
    <property type="protein sequence ID" value="CUQ76385.1"/>
    <property type="molecule type" value="Genomic_DNA"/>
</dbReference>